<dbReference type="InterPro" id="IPR011006">
    <property type="entry name" value="CheY-like_superfamily"/>
</dbReference>
<dbReference type="SUPFAM" id="SSF52172">
    <property type="entry name" value="CheY-like"/>
    <property type="match status" value="1"/>
</dbReference>
<organism evidence="3 4">
    <name type="scientific">Rubellimicrobium aerolatum</name>
    <dbReference type="NCBI Taxonomy" id="490979"/>
    <lineage>
        <taxon>Bacteria</taxon>
        <taxon>Pseudomonadati</taxon>
        <taxon>Pseudomonadota</taxon>
        <taxon>Alphaproteobacteria</taxon>
        <taxon>Rhodobacterales</taxon>
        <taxon>Roseobacteraceae</taxon>
        <taxon>Rubellimicrobium</taxon>
    </lineage>
</organism>
<feature type="domain" description="Response regulatory" evidence="2">
    <location>
        <begin position="11"/>
        <end position="120"/>
    </location>
</feature>
<feature type="modified residue" description="4-aspartylphosphate" evidence="1">
    <location>
        <position position="62"/>
    </location>
</feature>
<gene>
    <name evidence="3" type="ORF">ACFPOC_17215</name>
</gene>
<evidence type="ECO:0000313" key="4">
    <source>
        <dbReference type="Proteomes" id="UP001596056"/>
    </source>
</evidence>
<reference evidence="4" key="1">
    <citation type="journal article" date="2019" name="Int. J. Syst. Evol. Microbiol.">
        <title>The Global Catalogue of Microorganisms (GCM) 10K type strain sequencing project: providing services to taxonomists for standard genome sequencing and annotation.</title>
        <authorList>
            <consortium name="The Broad Institute Genomics Platform"/>
            <consortium name="The Broad Institute Genome Sequencing Center for Infectious Disease"/>
            <person name="Wu L."/>
            <person name="Ma J."/>
        </authorList>
    </citation>
    <scope>NUCLEOTIDE SEQUENCE [LARGE SCALE GENOMIC DNA]</scope>
    <source>
        <strain evidence="4">KACC 11588</strain>
    </source>
</reference>
<dbReference type="Proteomes" id="UP001596056">
    <property type="component" value="Unassembled WGS sequence"/>
</dbReference>
<dbReference type="InterPro" id="IPR001789">
    <property type="entry name" value="Sig_transdc_resp-reg_receiver"/>
</dbReference>
<keyword evidence="4" id="KW-1185">Reference proteome</keyword>
<dbReference type="Gene3D" id="3.40.50.2300">
    <property type="match status" value="1"/>
</dbReference>
<dbReference type="RefSeq" id="WP_209843114.1">
    <property type="nucleotide sequence ID" value="NZ_JAGGJP010000023.1"/>
</dbReference>
<keyword evidence="1" id="KW-0597">Phosphoprotein</keyword>
<comment type="caution">
    <text evidence="3">The sequence shown here is derived from an EMBL/GenBank/DDBJ whole genome shotgun (WGS) entry which is preliminary data.</text>
</comment>
<dbReference type="EMBL" id="JBHSNA010000027">
    <property type="protein sequence ID" value="MFC5568150.1"/>
    <property type="molecule type" value="Genomic_DNA"/>
</dbReference>
<protein>
    <submittedName>
        <fullName evidence="3">Response regulator</fullName>
    </submittedName>
</protein>
<accession>A0ABW0SGQ3</accession>
<dbReference type="SMART" id="SM00448">
    <property type="entry name" value="REC"/>
    <property type="match status" value="1"/>
</dbReference>
<evidence type="ECO:0000256" key="1">
    <source>
        <dbReference type="PROSITE-ProRule" id="PRU00169"/>
    </source>
</evidence>
<proteinExistence type="predicted"/>
<dbReference type="PROSITE" id="PS50110">
    <property type="entry name" value="RESPONSE_REGULATORY"/>
    <property type="match status" value="1"/>
</dbReference>
<evidence type="ECO:0000313" key="3">
    <source>
        <dbReference type="EMBL" id="MFC5568150.1"/>
    </source>
</evidence>
<sequence>MATVSTLAGQHILVVEDDYFVADDLTAMLEAAGATVLGPAATLADARGLVARTERLDGAILDINLQGETVFPVANLLRERGIPFIFATGYDRGEIPARFADVRSCEKPFTAEQIAGAMWA</sequence>
<name>A0ABW0SGQ3_9RHOB</name>
<evidence type="ECO:0000259" key="2">
    <source>
        <dbReference type="PROSITE" id="PS50110"/>
    </source>
</evidence>